<dbReference type="InterPro" id="IPR001611">
    <property type="entry name" value="Leu-rich_rpt"/>
</dbReference>
<dbReference type="Pfam" id="PF24626">
    <property type="entry name" value="SH3_Tf2-1"/>
    <property type="match status" value="1"/>
</dbReference>
<gene>
    <name evidence="4" type="ORF">QTP70_012952</name>
</gene>
<evidence type="ECO:0000256" key="2">
    <source>
        <dbReference type="ARBA" id="ARBA00022737"/>
    </source>
</evidence>
<dbReference type="Pfam" id="PF13516">
    <property type="entry name" value="LRR_6"/>
    <property type="match status" value="5"/>
</dbReference>
<dbReference type="EMBL" id="JAUCMX010000018">
    <property type="protein sequence ID" value="KAK3517594.1"/>
    <property type="molecule type" value="Genomic_DNA"/>
</dbReference>
<comment type="caution">
    <text evidence="4">The sequence shown here is derived from an EMBL/GenBank/DDBJ whole genome shotgun (WGS) entry which is preliminary data.</text>
</comment>
<dbReference type="SMART" id="SM00368">
    <property type="entry name" value="LRR_RI"/>
    <property type="match status" value="7"/>
</dbReference>
<evidence type="ECO:0000313" key="5">
    <source>
        <dbReference type="Proteomes" id="UP001274896"/>
    </source>
</evidence>
<feature type="domain" description="Integrase catalytic" evidence="3">
    <location>
        <begin position="1"/>
        <end position="112"/>
    </location>
</feature>
<protein>
    <recommendedName>
        <fullName evidence="3">Integrase catalytic domain-containing protein</fullName>
    </recommendedName>
</protein>
<dbReference type="GO" id="GO:0003676">
    <property type="term" value="F:nucleic acid binding"/>
    <property type="evidence" value="ECO:0007669"/>
    <property type="project" value="InterPro"/>
</dbReference>
<dbReference type="FunFam" id="3.80.10.10:FF:000947">
    <property type="entry name" value="Si:dkey-286j17.4"/>
    <property type="match status" value="1"/>
</dbReference>
<dbReference type="InterPro" id="IPR032675">
    <property type="entry name" value="LRR_dom_sf"/>
</dbReference>
<dbReference type="SUPFAM" id="SSF53098">
    <property type="entry name" value="Ribonuclease H-like"/>
    <property type="match status" value="1"/>
</dbReference>
<keyword evidence="2" id="KW-0677">Repeat</keyword>
<dbReference type="FunFam" id="3.80.10.10:FF:000782">
    <property type="entry name" value="Si:ch211-196h16.4"/>
    <property type="match status" value="1"/>
</dbReference>
<dbReference type="InterPro" id="IPR056924">
    <property type="entry name" value="SH3_Tf2-1"/>
</dbReference>
<dbReference type="PROSITE" id="PS50994">
    <property type="entry name" value="INTEGRASE"/>
    <property type="match status" value="1"/>
</dbReference>
<dbReference type="InterPro" id="IPR012337">
    <property type="entry name" value="RNaseH-like_sf"/>
</dbReference>
<evidence type="ECO:0000256" key="1">
    <source>
        <dbReference type="ARBA" id="ARBA00022614"/>
    </source>
</evidence>
<evidence type="ECO:0000259" key="3">
    <source>
        <dbReference type="PROSITE" id="PS50994"/>
    </source>
</evidence>
<dbReference type="InterPro" id="IPR036397">
    <property type="entry name" value="RNaseH_sf"/>
</dbReference>
<proteinExistence type="predicted"/>
<name>A0AAE0URR1_9TELE</name>
<dbReference type="SUPFAM" id="SSF52047">
    <property type="entry name" value="RNI-like"/>
    <property type="match status" value="1"/>
</dbReference>
<dbReference type="InterPro" id="IPR051261">
    <property type="entry name" value="NLR"/>
</dbReference>
<accession>A0AAE0URR1</accession>
<sequence length="591" mass="65586">MQSAEAMFNHVFHNFGLPEDIVSDRGPQFTSRVWGSLCARLGIGVSLSSGYHPQSNGQVERLNQEIGRFLRTYCSREQQHWREFLPWAEYAQNSLIHSSMGLTPFQCILGYQPPLFPWSGEPSYVPAVEEWYRLSQEVWEHAHVGQKVWLSTRNFRLKLPCQKHSPKFIGPFEIVRQINPVVYRLWLPALYRICPTFHISLLKPAHSSAGEARAGEEPLPPLDIQGSPAYQVRALLNSRQEFGHVYSTSWTGRGMASRNARGWMPLTFWIRRSLRTSTMTTQISPLRVRGGALGVEPREAFLEGGALSRPARQPTARGSPCPCFDFTSGSPLCKSGVSDEGCSALTSALRLNPSHLRELDLSYNNVGKSGVKCLSAVLENPYSKLKKLWLWDCGVSDDSCAALTSALRSNPSHLRDLNLSENKLGDSGVKCLSAVLENPHCKLEKLGMRKCGVSNEGCAALTSALRSNPSHLRELDLSNNNVGDSGVKSLSAVLENLNCKLEKLVLCDCGVSDEGCAALTSALKSNPSHLRELNLFNNKIGDTGKNLLSALTNDEHYRLRTLRKSSKHKDPHLKLIQLQDRGTTSVELAQE</sequence>
<dbReference type="AlphaFoldDB" id="A0AAE0URR1"/>
<dbReference type="GO" id="GO:0015074">
    <property type="term" value="P:DNA integration"/>
    <property type="evidence" value="ECO:0007669"/>
    <property type="project" value="InterPro"/>
</dbReference>
<dbReference type="Gene3D" id="3.30.420.10">
    <property type="entry name" value="Ribonuclease H-like superfamily/Ribonuclease H"/>
    <property type="match status" value="1"/>
</dbReference>
<dbReference type="Gene3D" id="3.80.10.10">
    <property type="entry name" value="Ribonuclease Inhibitor"/>
    <property type="match status" value="2"/>
</dbReference>
<dbReference type="PANTHER" id="PTHR24106">
    <property type="entry name" value="NACHT, LRR AND CARD DOMAINS-CONTAINING"/>
    <property type="match status" value="1"/>
</dbReference>
<dbReference type="InterPro" id="IPR001584">
    <property type="entry name" value="Integrase_cat-core"/>
</dbReference>
<reference evidence="4" key="1">
    <citation type="submission" date="2023-06" db="EMBL/GenBank/DDBJ databases">
        <title>Male Hemibagrus guttatus genome.</title>
        <authorList>
            <person name="Bian C."/>
        </authorList>
    </citation>
    <scope>NUCLEOTIDE SEQUENCE</scope>
    <source>
        <strain evidence="4">Male_cb2023</strain>
        <tissue evidence="4">Muscle</tissue>
    </source>
</reference>
<evidence type="ECO:0000313" key="4">
    <source>
        <dbReference type="EMBL" id="KAK3517594.1"/>
    </source>
</evidence>
<keyword evidence="1" id="KW-0433">Leucine-rich repeat</keyword>
<organism evidence="4 5">
    <name type="scientific">Hemibagrus guttatus</name>
    <dbReference type="NCBI Taxonomy" id="175788"/>
    <lineage>
        <taxon>Eukaryota</taxon>
        <taxon>Metazoa</taxon>
        <taxon>Chordata</taxon>
        <taxon>Craniata</taxon>
        <taxon>Vertebrata</taxon>
        <taxon>Euteleostomi</taxon>
        <taxon>Actinopterygii</taxon>
        <taxon>Neopterygii</taxon>
        <taxon>Teleostei</taxon>
        <taxon>Ostariophysi</taxon>
        <taxon>Siluriformes</taxon>
        <taxon>Bagridae</taxon>
        <taxon>Hemibagrus</taxon>
    </lineage>
</organism>
<keyword evidence="5" id="KW-1185">Reference proteome</keyword>
<dbReference type="Proteomes" id="UP001274896">
    <property type="component" value="Unassembled WGS sequence"/>
</dbReference>